<evidence type="ECO:0000313" key="2">
    <source>
        <dbReference type="Proteomes" id="UP000681526"/>
    </source>
</evidence>
<accession>A0ABM8UZL8</accession>
<reference evidence="1 2" key="1">
    <citation type="submission" date="2021-04" db="EMBL/GenBank/DDBJ databases">
        <authorList>
            <person name="Rakotoarivonina H."/>
        </authorList>
    </citation>
    <scope>NUCLEOTIDE SEQUENCE [LARGE SCALE GENOMIC DNA]</scope>
    <source>
        <strain evidence="1 2">XE</strain>
    </source>
</reference>
<organism evidence="1 2">
    <name type="scientific">Thermobacillus xylanilyticus</name>
    <dbReference type="NCBI Taxonomy" id="76633"/>
    <lineage>
        <taxon>Bacteria</taxon>
        <taxon>Bacillati</taxon>
        <taxon>Bacillota</taxon>
        <taxon>Bacilli</taxon>
        <taxon>Bacillales</taxon>
        <taxon>Paenibacillaceae</taxon>
        <taxon>Thermobacillus</taxon>
    </lineage>
</organism>
<proteinExistence type="predicted"/>
<evidence type="ECO:0000313" key="1">
    <source>
        <dbReference type="EMBL" id="CAG5077096.1"/>
    </source>
</evidence>
<gene>
    <name evidence="1" type="primary">txxe 617</name>
    <name evidence="1" type="ORF">TXXE_01155</name>
</gene>
<name>A0ABM8UZL8_THEXY</name>
<sequence length="60" mass="6861">MKYFTLFSADLRLYSIHGKHDAAVLPGNIYVIKHYTIELNHGLSGQQSRLTPETDTHYTP</sequence>
<keyword evidence="2" id="KW-1185">Reference proteome</keyword>
<dbReference type="Proteomes" id="UP000681526">
    <property type="component" value="Unassembled WGS sequence"/>
</dbReference>
<dbReference type="EMBL" id="CAJRAY010000005">
    <property type="protein sequence ID" value="CAG5077096.1"/>
    <property type="molecule type" value="Genomic_DNA"/>
</dbReference>
<protein>
    <submittedName>
        <fullName evidence="1">Uncharacterized protein</fullName>
    </submittedName>
</protein>
<comment type="caution">
    <text evidence="1">The sequence shown here is derived from an EMBL/GenBank/DDBJ whole genome shotgun (WGS) entry which is preliminary data.</text>
</comment>